<evidence type="ECO:0000256" key="5">
    <source>
        <dbReference type="ARBA" id="ARBA00023125"/>
    </source>
</evidence>
<dbReference type="PROSITE" id="PS00028">
    <property type="entry name" value="ZINC_FINGER_C2H2_1"/>
    <property type="match status" value="1"/>
</dbReference>
<evidence type="ECO:0000259" key="8">
    <source>
        <dbReference type="PROSITE" id="PS50157"/>
    </source>
</evidence>
<evidence type="ECO:0000256" key="3">
    <source>
        <dbReference type="ARBA" id="ARBA00022771"/>
    </source>
</evidence>
<evidence type="ECO:0000256" key="4">
    <source>
        <dbReference type="ARBA" id="ARBA00022833"/>
    </source>
</evidence>
<feature type="region of interest" description="Disordered" evidence="7">
    <location>
        <begin position="126"/>
        <end position="145"/>
    </location>
</feature>
<feature type="non-terminal residue" evidence="10">
    <location>
        <position position="1"/>
    </location>
</feature>
<dbReference type="PANTHER" id="PTHR23232">
    <property type="entry name" value="KRAB DOMAIN C2H2 ZINC FINGER"/>
    <property type="match status" value="1"/>
</dbReference>
<feature type="domain" description="C2H2-type" evidence="8">
    <location>
        <begin position="190"/>
        <end position="217"/>
    </location>
</feature>
<evidence type="ECO:0000313" key="11">
    <source>
        <dbReference type="Proteomes" id="UP000269945"/>
    </source>
</evidence>
<evidence type="ECO:0000256" key="7">
    <source>
        <dbReference type="SAM" id="MobiDB-lite"/>
    </source>
</evidence>
<sequence length="224" mass="25205">MLMDPVQSRVVLEDVAICFSQEEWGLLDEAQRFLYHAVMLETCALLSSVGCWHGAQDEQAPSEQGDSIGGSQLRTPKLGPLTRKSQPWEMCGPLWKDLLRLAEHDGMYPDQELSVRGADLHRHQKEQIEDRFSRRDEGSPSFPVNNSVRVAESSFTCSKGLLQHLAPHRALKPDRDTEHGEAFEAGQNDYKCTQCGKAFSQKQVLAEHQKIHTGERPFKCSECG</sequence>
<organism evidence="10 11">
    <name type="scientific">Gulo gulo</name>
    <name type="common">Wolverine</name>
    <name type="synonym">Gluton</name>
    <dbReference type="NCBI Taxonomy" id="48420"/>
    <lineage>
        <taxon>Eukaryota</taxon>
        <taxon>Metazoa</taxon>
        <taxon>Chordata</taxon>
        <taxon>Craniata</taxon>
        <taxon>Vertebrata</taxon>
        <taxon>Euteleostomi</taxon>
        <taxon>Mammalia</taxon>
        <taxon>Eutheria</taxon>
        <taxon>Laurasiatheria</taxon>
        <taxon>Carnivora</taxon>
        <taxon>Caniformia</taxon>
        <taxon>Musteloidea</taxon>
        <taxon>Mustelidae</taxon>
        <taxon>Guloninae</taxon>
        <taxon>Gulo</taxon>
    </lineage>
</organism>
<keyword evidence="3 6" id="KW-0863">Zinc-finger</keyword>
<comment type="caution">
    <text evidence="10">The sequence shown here is derived from an EMBL/GenBank/DDBJ whole genome shotgun (WGS) entry which is preliminary data.</text>
</comment>
<dbReference type="GO" id="GO:0008270">
    <property type="term" value="F:zinc ion binding"/>
    <property type="evidence" value="ECO:0007669"/>
    <property type="project" value="UniProtKB-KW"/>
</dbReference>
<evidence type="ECO:0000256" key="1">
    <source>
        <dbReference type="ARBA" id="ARBA00022723"/>
    </source>
</evidence>
<feature type="compositionally biased region" description="Polar residues" evidence="7">
    <location>
        <begin position="59"/>
        <end position="74"/>
    </location>
</feature>
<dbReference type="InterPro" id="IPR001909">
    <property type="entry name" value="KRAB"/>
</dbReference>
<dbReference type="SUPFAM" id="SSF57667">
    <property type="entry name" value="beta-beta-alpha zinc fingers"/>
    <property type="match status" value="1"/>
</dbReference>
<dbReference type="InterPro" id="IPR050169">
    <property type="entry name" value="Krueppel_C2H2_ZnF"/>
</dbReference>
<dbReference type="InterPro" id="IPR036236">
    <property type="entry name" value="Znf_C2H2_sf"/>
</dbReference>
<keyword evidence="1" id="KW-0479">Metal-binding</keyword>
<dbReference type="InterPro" id="IPR036051">
    <property type="entry name" value="KRAB_dom_sf"/>
</dbReference>
<keyword evidence="4" id="KW-0862">Zinc</keyword>
<dbReference type="InterPro" id="IPR013087">
    <property type="entry name" value="Znf_C2H2_type"/>
</dbReference>
<keyword evidence="5" id="KW-0238">DNA-binding</keyword>
<evidence type="ECO:0000259" key="9">
    <source>
        <dbReference type="PROSITE" id="PS50805"/>
    </source>
</evidence>
<accession>A0A9X9PWX8</accession>
<dbReference type="FunFam" id="3.30.160.60:FF:001333">
    <property type="entry name" value="Zinc finger with KRAB and SCAN domains 4"/>
    <property type="match status" value="1"/>
</dbReference>
<protein>
    <submittedName>
        <fullName evidence="10">Uncharacterized protein</fullName>
    </submittedName>
</protein>
<name>A0A9X9PWX8_GULGU</name>
<dbReference type="SUPFAM" id="SSF109640">
    <property type="entry name" value="KRAB domain (Kruppel-associated box)"/>
    <property type="match status" value="1"/>
</dbReference>
<dbReference type="GO" id="GO:0003677">
    <property type="term" value="F:DNA binding"/>
    <property type="evidence" value="ECO:0007669"/>
    <property type="project" value="UniProtKB-KW"/>
</dbReference>
<dbReference type="SMART" id="SM00349">
    <property type="entry name" value="KRAB"/>
    <property type="match status" value="1"/>
</dbReference>
<dbReference type="CDD" id="cd07765">
    <property type="entry name" value="KRAB_A-box"/>
    <property type="match status" value="1"/>
</dbReference>
<dbReference type="Pfam" id="PF01352">
    <property type="entry name" value="KRAB"/>
    <property type="match status" value="1"/>
</dbReference>
<dbReference type="PROSITE" id="PS50805">
    <property type="entry name" value="KRAB"/>
    <property type="match status" value="1"/>
</dbReference>
<dbReference type="Proteomes" id="UP000269945">
    <property type="component" value="Unassembled WGS sequence"/>
</dbReference>
<proteinExistence type="predicted"/>
<keyword evidence="11" id="KW-1185">Reference proteome</keyword>
<feature type="compositionally biased region" description="Basic and acidic residues" evidence="7">
    <location>
        <begin position="126"/>
        <end position="138"/>
    </location>
</feature>
<keyword evidence="2" id="KW-0677">Repeat</keyword>
<dbReference type="PROSITE" id="PS50157">
    <property type="entry name" value="ZINC_FINGER_C2H2_2"/>
    <property type="match status" value="1"/>
</dbReference>
<dbReference type="EMBL" id="CYRY02005644">
    <property type="protein sequence ID" value="VCW70056.1"/>
    <property type="molecule type" value="Genomic_DNA"/>
</dbReference>
<dbReference type="Gene3D" id="6.10.140.140">
    <property type="match status" value="1"/>
</dbReference>
<feature type="domain" description="KRAB" evidence="9">
    <location>
        <begin position="10"/>
        <end position="100"/>
    </location>
</feature>
<reference evidence="10 11" key="1">
    <citation type="submission" date="2018-10" db="EMBL/GenBank/DDBJ databases">
        <authorList>
            <person name="Ekblom R."/>
            <person name="Jareborg N."/>
        </authorList>
    </citation>
    <scope>NUCLEOTIDE SEQUENCE [LARGE SCALE GENOMIC DNA]</scope>
    <source>
        <tissue evidence="10">Muscle</tissue>
    </source>
</reference>
<evidence type="ECO:0000256" key="2">
    <source>
        <dbReference type="ARBA" id="ARBA00022737"/>
    </source>
</evidence>
<dbReference type="SMART" id="SM00355">
    <property type="entry name" value="ZnF_C2H2"/>
    <property type="match status" value="1"/>
</dbReference>
<evidence type="ECO:0000313" key="10">
    <source>
        <dbReference type="EMBL" id="VCW70056.1"/>
    </source>
</evidence>
<dbReference type="PANTHER" id="PTHR23232:SF133">
    <property type="entry name" value="RIKEN CDNA 1700020N01 GENE"/>
    <property type="match status" value="1"/>
</dbReference>
<gene>
    <name evidence="10" type="ORF">BN2614_LOCUS1</name>
</gene>
<feature type="region of interest" description="Disordered" evidence="7">
    <location>
        <begin position="56"/>
        <end position="82"/>
    </location>
</feature>
<dbReference type="Gene3D" id="3.30.160.60">
    <property type="entry name" value="Classic Zinc Finger"/>
    <property type="match status" value="2"/>
</dbReference>
<dbReference type="AlphaFoldDB" id="A0A9X9PWX8"/>
<evidence type="ECO:0000256" key="6">
    <source>
        <dbReference type="PROSITE-ProRule" id="PRU00042"/>
    </source>
</evidence>
<dbReference type="GO" id="GO:0006355">
    <property type="term" value="P:regulation of DNA-templated transcription"/>
    <property type="evidence" value="ECO:0007669"/>
    <property type="project" value="InterPro"/>
</dbReference>